<sequence>MSEAHSSRPKNPTLEQLRAVAQPPEVRARKNAEHWTAELYLRHISIYLTALLVRTPITANGVTGLM</sequence>
<gene>
    <name evidence="2" type="ORF">CJ199_15345</name>
</gene>
<dbReference type="Proteomes" id="UP000235598">
    <property type="component" value="Unassembled WGS sequence"/>
</dbReference>
<comment type="caution">
    <text evidence="2">The sequence shown here is derived from an EMBL/GenBank/DDBJ whole genome shotgun (WGS) entry which is preliminary data.</text>
</comment>
<accession>A0A2N6VIG7</accession>
<reference evidence="2 3" key="1">
    <citation type="submission" date="2017-09" db="EMBL/GenBank/DDBJ databases">
        <title>Bacterial strain isolated from the female urinary microbiota.</title>
        <authorList>
            <person name="Thomas-White K."/>
            <person name="Kumar N."/>
            <person name="Forster S."/>
            <person name="Putonti C."/>
            <person name="Lawley T."/>
            <person name="Wolfe A.J."/>
        </authorList>
    </citation>
    <scope>NUCLEOTIDE SEQUENCE [LARGE SCALE GENOMIC DNA]</scope>
    <source>
        <strain evidence="2 3">UMB1301</strain>
    </source>
</reference>
<dbReference type="AlphaFoldDB" id="A0A2N6VIG7"/>
<name>A0A2N6VIG7_9MICO</name>
<feature type="non-terminal residue" evidence="2">
    <location>
        <position position="66"/>
    </location>
</feature>
<dbReference type="GO" id="GO:0016740">
    <property type="term" value="F:transferase activity"/>
    <property type="evidence" value="ECO:0007669"/>
    <property type="project" value="UniProtKB-KW"/>
</dbReference>
<feature type="region of interest" description="Disordered" evidence="1">
    <location>
        <begin position="1"/>
        <end position="27"/>
    </location>
</feature>
<dbReference type="EMBL" id="PNHK01000617">
    <property type="protein sequence ID" value="PMC99290.1"/>
    <property type="molecule type" value="Genomic_DNA"/>
</dbReference>
<evidence type="ECO:0000313" key="3">
    <source>
        <dbReference type="Proteomes" id="UP000235598"/>
    </source>
</evidence>
<evidence type="ECO:0000313" key="2">
    <source>
        <dbReference type="EMBL" id="PMC99290.1"/>
    </source>
</evidence>
<evidence type="ECO:0000256" key="1">
    <source>
        <dbReference type="SAM" id="MobiDB-lite"/>
    </source>
</evidence>
<protein>
    <submittedName>
        <fullName evidence="2">Transferase</fullName>
    </submittedName>
</protein>
<proteinExistence type="predicted"/>
<keyword evidence="2" id="KW-0808">Transferase</keyword>
<organism evidence="2 3">
    <name type="scientific">Brevibacterium paucivorans</name>
    <dbReference type="NCBI Taxonomy" id="170994"/>
    <lineage>
        <taxon>Bacteria</taxon>
        <taxon>Bacillati</taxon>
        <taxon>Actinomycetota</taxon>
        <taxon>Actinomycetes</taxon>
        <taxon>Micrococcales</taxon>
        <taxon>Brevibacteriaceae</taxon>
        <taxon>Brevibacterium</taxon>
    </lineage>
</organism>